<organism evidence="2 3">
    <name type="scientific">Agrilactobacillus composti DSM 18527 = JCM 14202</name>
    <dbReference type="NCBI Taxonomy" id="1423734"/>
    <lineage>
        <taxon>Bacteria</taxon>
        <taxon>Bacillati</taxon>
        <taxon>Bacillota</taxon>
        <taxon>Bacilli</taxon>
        <taxon>Lactobacillales</taxon>
        <taxon>Lactobacillaceae</taxon>
        <taxon>Agrilactobacillus</taxon>
    </lineage>
</organism>
<dbReference type="EMBL" id="AZGA01000020">
    <property type="protein sequence ID" value="KRM34932.1"/>
    <property type="molecule type" value="Genomic_DNA"/>
</dbReference>
<dbReference type="Proteomes" id="UP000051236">
    <property type="component" value="Unassembled WGS sequence"/>
</dbReference>
<dbReference type="PATRIC" id="fig|1423734.3.peg.2096"/>
<proteinExistence type="predicted"/>
<feature type="transmembrane region" description="Helical" evidence="1">
    <location>
        <begin position="12"/>
        <end position="30"/>
    </location>
</feature>
<sequence>MYAILSNELLGLVVAAIVGIFCITFGIQLLRNKWLRLIAGNTFGDIPKKKVNKVRKPLAIVFILVGCGCVALGIAGYLGYLGPTH</sequence>
<comment type="caution">
    <text evidence="2">The sequence shown here is derived from an EMBL/GenBank/DDBJ whole genome shotgun (WGS) entry which is preliminary data.</text>
</comment>
<keyword evidence="1" id="KW-0472">Membrane</keyword>
<dbReference type="STRING" id="1423734.FC83_GL002073"/>
<dbReference type="AlphaFoldDB" id="A0A0R1Y1V0"/>
<accession>A0A0R1Y1V0</accession>
<reference evidence="2 3" key="1">
    <citation type="journal article" date="2015" name="Genome Announc.">
        <title>Expanding the biotechnology potential of lactobacilli through comparative genomics of 213 strains and associated genera.</title>
        <authorList>
            <person name="Sun Z."/>
            <person name="Harris H.M."/>
            <person name="McCann A."/>
            <person name="Guo C."/>
            <person name="Argimon S."/>
            <person name="Zhang W."/>
            <person name="Yang X."/>
            <person name="Jeffery I.B."/>
            <person name="Cooney J.C."/>
            <person name="Kagawa T.F."/>
            <person name="Liu W."/>
            <person name="Song Y."/>
            <person name="Salvetti E."/>
            <person name="Wrobel A."/>
            <person name="Rasinkangas P."/>
            <person name="Parkhill J."/>
            <person name="Rea M.C."/>
            <person name="O'Sullivan O."/>
            <person name="Ritari J."/>
            <person name="Douillard F.P."/>
            <person name="Paul Ross R."/>
            <person name="Yang R."/>
            <person name="Briner A.E."/>
            <person name="Felis G.E."/>
            <person name="de Vos W.M."/>
            <person name="Barrangou R."/>
            <person name="Klaenhammer T.R."/>
            <person name="Caufield P.W."/>
            <person name="Cui Y."/>
            <person name="Zhang H."/>
            <person name="O'Toole P.W."/>
        </authorList>
    </citation>
    <scope>NUCLEOTIDE SEQUENCE [LARGE SCALE GENOMIC DNA]</scope>
    <source>
        <strain evidence="2 3">DSM 18527</strain>
    </source>
</reference>
<evidence type="ECO:0000313" key="3">
    <source>
        <dbReference type="Proteomes" id="UP000051236"/>
    </source>
</evidence>
<feature type="transmembrane region" description="Helical" evidence="1">
    <location>
        <begin position="58"/>
        <end position="80"/>
    </location>
</feature>
<name>A0A0R1Y1V0_9LACO</name>
<evidence type="ECO:0000313" key="2">
    <source>
        <dbReference type="EMBL" id="KRM34932.1"/>
    </source>
</evidence>
<evidence type="ECO:0000256" key="1">
    <source>
        <dbReference type="SAM" id="Phobius"/>
    </source>
</evidence>
<keyword evidence="1" id="KW-1133">Transmembrane helix</keyword>
<protein>
    <submittedName>
        <fullName evidence="2">Uncharacterized protein</fullName>
    </submittedName>
</protein>
<keyword evidence="3" id="KW-1185">Reference proteome</keyword>
<gene>
    <name evidence="2" type="ORF">FC83_GL002073</name>
</gene>
<keyword evidence="1" id="KW-0812">Transmembrane</keyword>